<evidence type="ECO:0000313" key="7">
    <source>
        <dbReference type="EMBL" id="MCF3947122.1"/>
    </source>
</evidence>
<evidence type="ECO:0000256" key="2">
    <source>
        <dbReference type="ARBA" id="ARBA00022475"/>
    </source>
</evidence>
<feature type="transmembrane region" description="Helical" evidence="6">
    <location>
        <begin position="12"/>
        <end position="34"/>
    </location>
</feature>
<sequence length="320" mass="35406">MDDARHGFDRIDCYAIGAILIAGAALDLACRFVPADLPYAAPFVFNIPVFALCWLFAFWYGRGLARTAAGARPALWRSLCYFAGIVAIYAVVQTRFEYAAQHMFFLNRLQQMTLGVFGPFLIAFAWPRDVLARGVPSELIGIAASKPVRAPLAVLRHPLVAAVLAIAVTDIWVIPSVDFVSMLDPTLYAVMNLSMIATGLLFWLVVLDPRPRPACPYSFFARMAAGFLTMFPQIAVAGTIALSRTSFYDFYELCGRLYPGISPIHDQLLGGIIQWIPPGMLNTAVLFVLLHAIRKHEDRQTRETVIPPGARVIEAKWTGR</sequence>
<protein>
    <submittedName>
        <fullName evidence="7">Cytochrome c oxidase assembly protein</fullName>
    </submittedName>
</protein>
<dbReference type="RefSeq" id="WP_235704354.1">
    <property type="nucleotide sequence ID" value="NZ_JAKGBZ010000018.1"/>
</dbReference>
<comment type="subcellular location">
    <subcellularLocation>
        <location evidence="1">Cell membrane</location>
        <topology evidence="1">Multi-pass membrane protein</topology>
    </subcellularLocation>
</comment>
<evidence type="ECO:0000256" key="4">
    <source>
        <dbReference type="ARBA" id="ARBA00022989"/>
    </source>
</evidence>
<keyword evidence="4 6" id="KW-1133">Transmembrane helix</keyword>
<keyword evidence="8" id="KW-1185">Reference proteome</keyword>
<accession>A0ABS9DWK8</accession>
<evidence type="ECO:0000256" key="1">
    <source>
        <dbReference type="ARBA" id="ARBA00004651"/>
    </source>
</evidence>
<dbReference type="InterPro" id="IPR019108">
    <property type="entry name" value="Caa3_assmbl_CtaG-rel"/>
</dbReference>
<reference evidence="7 8" key="1">
    <citation type="submission" date="2022-01" db="EMBL/GenBank/DDBJ databases">
        <authorList>
            <person name="Won M."/>
            <person name="Kim S.-J."/>
            <person name="Kwon S.-W."/>
        </authorList>
    </citation>
    <scope>NUCLEOTIDE SEQUENCE [LARGE SCALE GENOMIC DNA]</scope>
    <source>
        <strain evidence="7 8">KCTC 23505</strain>
    </source>
</reference>
<keyword evidence="5 6" id="KW-0472">Membrane</keyword>
<feature type="transmembrane region" description="Helical" evidence="6">
    <location>
        <begin position="74"/>
        <end position="92"/>
    </location>
</feature>
<evidence type="ECO:0000313" key="8">
    <source>
        <dbReference type="Proteomes" id="UP001521209"/>
    </source>
</evidence>
<name>A0ABS9DWK8_9PROT</name>
<evidence type="ECO:0000256" key="5">
    <source>
        <dbReference type="ARBA" id="ARBA00023136"/>
    </source>
</evidence>
<feature type="transmembrane region" description="Helical" evidence="6">
    <location>
        <begin position="40"/>
        <end position="62"/>
    </location>
</feature>
<comment type="caution">
    <text evidence="7">The sequence shown here is derived from an EMBL/GenBank/DDBJ whole genome shotgun (WGS) entry which is preliminary data.</text>
</comment>
<keyword evidence="3 6" id="KW-0812">Transmembrane</keyword>
<proteinExistence type="predicted"/>
<dbReference type="Proteomes" id="UP001521209">
    <property type="component" value="Unassembled WGS sequence"/>
</dbReference>
<feature type="transmembrane region" description="Helical" evidence="6">
    <location>
        <begin position="272"/>
        <end position="293"/>
    </location>
</feature>
<dbReference type="EMBL" id="JAKGBZ010000018">
    <property type="protein sequence ID" value="MCF3947122.1"/>
    <property type="molecule type" value="Genomic_DNA"/>
</dbReference>
<evidence type="ECO:0000256" key="3">
    <source>
        <dbReference type="ARBA" id="ARBA00022692"/>
    </source>
</evidence>
<feature type="transmembrane region" description="Helical" evidence="6">
    <location>
        <begin position="112"/>
        <end position="131"/>
    </location>
</feature>
<gene>
    <name evidence="7" type="ORF">L2A60_10570</name>
</gene>
<feature type="transmembrane region" description="Helical" evidence="6">
    <location>
        <begin position="186"/>
        <end position="207"/>
    </location>
</feature>
<feature type="transmembrane region" description="Helical" evidence="6">
    <location>
        <begin position="219"/>
        <end position="242"/>
    </location>
</feature>
<evidence type="ECO:0000256" key="6">
    <source>
        <dbReference type="SAM" id="Phobius"/>
    </source>
</evidence>
<dbReference type="Pfam" id="PF09678">
    <property type="entry name" value="Caa3_CtaG"/>
    <property type="match status" value="1"/>
</dbReference>
<feature type="transmembrane region" description="Helical" evidence="6">
    <location>
        <begin position="152"/>
        <end position="174"/>
    </location>
</feature>
<organism evidence="7 8">
    <name type="scientific">Acidiphilium iwatense</name>
    <dbReference type="NCBI Taxonomy" id="768198"/>
    <lineage>
        <taxon>Bacteria</taxon>
        <taxon>Pseudomonadati</taxon>
        <taxon>Pseudomonadota</taxon>
        <taxon>Alphaproteobacteria</taxon>
        <taxon>Acetobacterales</taxon>
        <taxon>Acidocellaceae</taxon>
        <taxon>Acidiphilium</taxon>
    </lineage>
</organism>
<keyword evidence="2" id="KW-1003">Cell membrane</keyword>